<protein>
    <recommendedName>
        <fullName evidence="1">Ig-like domain-containing protein</fullName>
    </recommendedName>
</protein>
<dbReference type="PROSITE" id="PS50835">
    <property type="entry name" value="IG_LIKE"/>
    <property type="match status" value="1"/>
</dbReference>
<gene>
    <name evidence="2" type="ORF">AFUS01_LOCUS16680</name>
</gene>
<name>A0A8J2P6P8_9HEXA</name>
<dbReference type="OrthoDB" id="5969272at2759"/>
<dbReference type="InterPro" id="IPR007110">
    <property type="entry name" value="Ig-like_dom"/>
</dbReference>
<dbReference type="Proteomes" id="UP000708208">
    <property type="component" value="Unassembled WGS sequence"/>
</dbReference>
<organism evidence="2 3">
    <name type="scientific">Allacma fusca</name>
    <dbReference type="NCBI Taxonomy" id="39272"/>
    <lineage>
        <taxon>Eukaryota</taxon>
        <taxon>Metazoa</taxon>
        <taxon>Ecdysozoa</taxon>
        <taxon>Arthropoda</taxon>
        <taxon>Hexapoda</taxon>
        <taxon>Collembola</taxon>
        <taxon>Symphypleona</taxon>
        <taxon>Sminthuridae</taxon>
        <taxon>Allacma</taxon>
    </lineage>
</organism>
<evidence type="ECO:0000313" key="3">
    <source>
        <dbReference type="Proteomes" id="UP000708208"/>
    </source>
</evidence>
<reference evidence="2" key="1">
    <citation type="submission" date="2021-06" db="EMBL/GenBank/DDBJ databases">
        <authorList>
            <person name="Hodson N. C."/>
            <person name="Mongue J. A."/>
            <person name="Jaron S. K."/>
        </authorList>
    </citation>
    <scope>NUCLEOTIDE SEQUENCE</scope>
</reference>
<proteinExistence type="predicted"/>
<evidence type="ECO:0000259" key="1">
    <source>
        <dbReference type="PROSITE" id="PS50835"/>
    </source>
</evidence>
<accession>A0A8J2P6P8</accession>
<comment type="caution">
    <text evidence="2">The sequence shown here is derived from an EMBL/GenBank/DDBJ whole genome shotgun (WGS) entry which is preliminary data.</text>
</comment>
<evidence type="ECO:0000313" key="2">
    <source>
        <dbReference type="EMBL" id="CAG7727862.1"/>
    </source>
</evidence>
<dbReference type="AlphaFoldDB" id="A0A8J2P6P8"/>
<feature type="domain" description="Ig-like" evidence="1">
    <location>
        <begin position="16"/>
        <end position="112"/>
    </location>
</feature>
<sequence length="276" mass="31078">MFTGLLALTEREATLPTFLQEPPNRVDFLNEIGVSIPCEASTVLGFTSPQIHWLGPDNKILQNIPAFRTVFPNGTLYLHSFPPAAYRQDLHTTTYRCIASSSAGTLRSRDVHIRAVVAQQWVARVRSEPAEPTMRQRTSPILLKCEIDLIGGGRNFIEVVGWKWDQHHLALKPHSIADRGHGECLFLNSFPQISAFLTLVLSIVEGDEGKCSGQNFNLKQNRPCERGGRFHLLPNGDLIVDRLQSEDSRAKIICYTRHKLTRQEIQSPPFFFTFSG</sequence>
<dbReference type="EMBL" id="CAJVCH010154374">
    <property type="protein sequence ID" value="CAG7727862.1"/>
    <property type="molecule type" value="Genomic_DNA"/>
</dbReference>
<keyword evidence="3" id="KW-1185">Reference proteome</keyword>